<evidence type="ECO:0000313" key="1">
    <source>
        <dbReference type="EMBL" id="QIJ71026.1"/>
    </source>
</evidence>
<organism evidence="1 2">
    <name type="scientific">Thermosulfuriphilus ammonigenes</name>
    <dbReference type="NCBI Taxonomy" id="1936021"/>
    <lineage>
        <taxon>Bacteria</taxon>
        <taxon>Pseudomonadati</taxon>
        <taxon>Thermodesulfobacteriota</taxon>
        <taxon>Thermodesulfobacteria</taxon>
        <taxon>Thermodesulfobacteriales</taxon>
        <taxon>Thermodesulfobacteriaceae</taxon>
        <taxon>Thermosulfuriphilus</taxon>
    </lineage>
</organism>
<dbReference type="InterPro" id="IPR041698">
    <property type="entry name" value="Methyltransf_25"/>
</dbReference>
<protein>
    <submittedName>
        <fullName evidence="1">Class I SAM-dependent methyltransferase</fullName>
    </submittedName>
</protein>
<dbReference type="KEGG" id="tav:G4V39_01505"/>
<dbReference type="InterPro" id="IPR029063">
    <property type="entry name" value="SAM-dependent_MTases_sf"/>
</dbReference>
<accession>A0A6G7PTY9</accession>
<name>A0A6G7PTY9_9BACT</name>
<dbReference type="Proteomes" id="UP000502179">
    <property type="component" value="Chromosome"/>
</dbReference>
<keyword evidence="1" id="KW-0489">Methyltransferase</keyword>
<sequence>MSFADLLSSDFWKSYTGEAAEWSVVRRGFESHRWDVIADSYQDFVRSTSYGETVKRVVSILQAKGVLGPDKTVLDVASGPGTFALLMAPMVSRVTCIDISPAMIKELEAELKKRRLTNVRSICQDWFTYESEEDFDLVFCGMSPILDDLRALDLMLKRSRRYLALLYWAGPYENDLFLRLYREATGEELRWFSANAVALFNYLYGLGYLPEISFFKQTWELELPIEEEVSYLLWCLSFYKEPSPLDAQIAHRLVQEKASEKGLIKDVTRTKLAFIFLDKKAD</sequence>
<dbReference type="SUPFAM" id="SSF53335">
    <property type="entry name" value="S-adenosyl-L-methionine-dependent methyltransferases"/>
    <property type="match status" value="1"/>
</dbReference>
<dbReference type="Pfam" id="PF13649">
    <property type="entry name" value="Methyltransf_25"/>
    <property type="match status" value="1"/>
</dbReference>
<dbReference type="CDD" id="cd02440">
    <property type="entry name" value="AdoMet_MTases"/>
    <property type="match status" value="1"/>
</dbReference>
<dbReference type="GO" id="GO:0032259">
    <property type="term" value="P:methylation"/>
    <property type="evidence" value="ECO:0007669"/>
    <property type="project" value="UniProtKB-KW"/>
</dbReference>
<gene>
    <name evidence="1" type="ORF">G4V39_01505</name>
</gene>
<proteinExistence type="predicted"/>
<evidence type="ECO:0000313" key="2">
    <source>
        <dbReference type="Proteomes" id="UP000502179"/>
    </source>
</evidence>
<dbReference type="GO" id="GO:0008168">
    <property type="term" value="F:methyltransferase activity"/>
    <property type="evidence" value="ECO:0007669"/>
    <property type="project" value="UniProtKB-KW"/>
</dbReference>
<dbReference type="AlphaFoldDB" id="A0A6G7PTY9"/>
<dbReference type="Gene3D" id="3.40.50.150">
    <property type="entry name" value="Vaccinia Virus protein VP39"/>
    <property type="match status" value="1"/>
</dbReference>
<reference evidence="1 2" key="1">
    <citation type="submission" date="2020-02" db="EMBL/GenBank/DDBJ databases">
        <title>Genome analysis of Thermosulfuriphilus ammonigenes ST65T, an anaerobic thermophilic chemolithoautotrophic bacterium isolated from a deep-sea hydrothermal vent.</title>
        <authorList>
            <person name="Slobodkina G."/>
            <person name="Allioux M."/>
            <person name="Merkel A."/>
            <person name="Alain K."/>
            <person name="Jebbar M."/>
            <person name="Slobodkin A."/>
        </authorList>
    </citation>
    <scope>NUCLEOTIDE SEQUENCE [LARGE SCALE GENOMIC DNA]</scope>
    <source>
        <strain evidence="1 2">ST65</strain>
    </source>
</reference>
<keyword evidence="1" id="KW-0808">Transferase</keyword>
<dbReference type="EMBL" id="CP048877">
    <property type="protein sequence ID" value="QIJ71026.1"/>
    <property type="molecule type" value="Genomic_DNA"/>
</dbReference>
<dbReference type="RefSeq" id="WP_166031248.1">
    <property type="nucleotide sequence ID" value="NZ_CP048877.1"/>
</dbReference>
<keyword evidence="2" id="KW-1185">Reference proteome</keyword>